<keyword evidence="2" id="KW-1185">Reference proteome</keyword>
<sequence length="171" mass="18645">MNGVPPTRYNVTPVTADIVPVTAKLSFDSSLNVVDKSFDINAANILAENPVGSASYARLQNQGTSVAFVNDPEMNAMGLFNANTNDVTVNMALHSSPEEAASTIVHEATHQNGFFNGIPQITQYTEYQAFRNESLFQNGVRPSLDERLNIWNDFQSLCPDLPQGKYPFGGS</sequence>
<dbReference type="Proteomes" id="UP000237839">
    <property type="component" value="Unassembled WGS sequence"/>
</dbReference>
<protein>
    <recommendedName>
        <fullName evidence="3">Lysine-specific metallo-endopeptidase domain-containing protein</fullName>
    </recommendedName>
</protein>
<evidence type="ECO:0000313" key="1">
    <source>
        <dbReference type="EMBL" id="PRC90888.1"/>
    </source>
</evidence>
<reference evidence="1 2" key="1">
    <citation type="submission" date="2018-02" db="EMBL/GenBank/DDBJ databases">
        <title>Solimicrobium silvestre gen. nov., sp. nov., isolated from alpine forest soil.</title>
        <authorList>
            <person name="Margesin R."/>
            <person name="Albuquerque L."/>
            <person name="Zhang D.-C."/>
            <person name="Froufe H.J.C."/>
            <person name="Severino R."/>
            <person name="Roxo I."/>
            <person name="Egas C."/>
            <person name="Da Costa M.S."/>
        </authorList>
    </citation>
    <scope>NUCLEOTIDE SEQUENCE [LARGE SCALE GENOMIC DNA]</scope>
    <source>
        <strain evidence="1 2">S20-91</strain>
    </source>
</reference>
<accession>A0A2S9GT71</accession>
<dbReference type="AlphaFoldDB" id="A0A2S9GT71"/>
<evidence type="ECO:0000313" key="2">
    <source>
        <dbReference type="Proteomes" id="UP000237839"/>
    </source>
</evidence>
<evidence type="ECO:0008006" key="3">
    <source>
        <dbReference type="Google" id="ProtNLM"/>
    </source>
</evidence>
<comment type="caution">
    <text evidence="1">The sequence shown here is derived from an EMBL/GenBank/DDBJ whole genome shotgun (WGS) entry which is preliminary data.</text>
</comment>
<proteinExistence type="predicted"/>
<dbReference type="EMBL" id="PUGF01000033">
    <property type="protein sequence ID" value="PRC90888.1"/>
    <property type="molecule type" value="Genomic_DNA"/>
</dbReference>
<gene>
    <name evidence="1" type="ORF">S2091_4381</name>
</gene>
<name>A0A2S9GT71_9BURK</name>
<organism evidence="1 2">
    <name type="scientific">Solimicrobium silvestre</name>
    <dbReference type="NCBI Taxonomy" id="2099400"/>
    <lineage>
        <taxon>Bacteria</taxon>
        <taxon>Pseudomonadati</taxon>
        <taxon>Pseudomonadota</taxon>
        <taxon>Betaproteobacteria</taxon>
        <taxon>Burkholderiales</taxon>
        <taxon>Oxalobacteraceae</taxon>
        <taxon>Solimicrobium</taxon>
    </lineage>
</organism>